<dbReference type="AlphaFoldDB" id="A0A2K3M6E2"/>
<evidence type="ECO:0000313" key="1">
    <source>
        <dbReference type="EMBL" id="PNX86366.1"/>
    </source>
</evidence>
<reference evidence="1 2" key="1">
    <citation type="journal article" date="2014" name="Am. J. Bot.">
        <title>Genome assembly and annotation for red clover (Trifolium pratense; Fabaceae).</title>
        <authorList>
            <person name="Istvanek J."/>
            <person name="Jaros M."/>
            <person name="Krenek A."/>
            <person name="Repkova J."/>
        </authorList>
    </citation>
    <scope>NUCLEOTIDE SEQUENCE [LARGE SCALE GENOMIC DNA]</scope>
    <source>
        <strain evidence="2">cv. Tatra</strain>
        <tissue evidence="1">Young leaves</tissue>
    </source>
</reference>
<dbReference type="Proteomes" id="UP000236291">
    <property type="component" value="Unassembled WGS sequence"/>
</dbReference>
<evidence type="ECO:0000313" key="2">
    <source>
        <dbReference type="Proteomes" id="UP000236291"/>
    </source>
</evidence>
<accession>A0A2K3M6E2</accession>
<protein>
    <submittedName>
        <fullName evidence="1">Uncharacterized protein</fullName>
    </submittedName>
</protein>
<name>A0A2K3M6E2_TRIPR</name>
<reference evidence="1 2" key="2">
    <citation type="journal article" date="2017" name="Front. Plant Sci.">
        <title>Gene Classification and Mining of Molecular Markers Useful in Red Clover (Trifolium pratense) Breeding.</title>
        <authorList>
            <person name="Istvanek J."/>
            <person name="Dluhosova J."/>
            <person name="Dluhos P."/>
            <person name="Patkova L."/>
            <person name="Nedelnik J."/>
            <person name="Repkova J."/>
        </authorList>
    </citation>
    <scope>NUCLEOTIDE SEQUENCE [LARGE SCALE GENOMIC DNA]</scope>
    <source>
        <strain evidence="2">cv. Tatra</strain>
        <tissue evidence="1">Young leaves</tissue>
    </source>
</reference>
<dbReference type="EMBL" id="ASHM01051012">
    <property type="protein sequence ID" value="PNX86366.1"/>
    <property type="molecule type" value="Genomic_DNA"/>
</dbReference>
<sequence>MNDDSRDVVVWPAMVMSSVMAINDDFGDSDDDDLCDGDE</sequence>
<proteinExistence type="predicted"/>
<organism evidence="1 2">
    <name type="scientific">Trifolium pratense</name>
    <name type="common">Red clover</name>
    <dbReference type="NCBI Taxonomy" id="57577"/>
    <lineage>
        <taxon>Eukaryota</taxon>
        <taxon>Viridiplantae</taxon>
        <taxon>Streptophyta</taxon>
        <taxon>Embryophyta</taxon>
        <taxon>Tracheophyta</taxon>
        <taxon>Spermatophyta</taxon>
        <taxon>Magnoliopsida</taxon>
        <taxon>eudicotyledons</taxon>
        <taxon>Gunneridae</taxon>
        <taxon>Pentapetalae</taxon>
        <taxon>rosids</taxon>
        <taxon>fabids</taxon>
        <taxon>Fabales</taxon>
        <taxon>Fabaceae</taxon>
        <taxon>Papilionoideae</taxon>
        <taxon>50 kb inversion clade</taxon>
        <taxon>NPAAA clade</taxon>
        <taxon>Hologalegina</taxon>
        <taxon>IRL clade</taxon>
        <taxon>Trifolieae</taxon>
        <taxon>Trifolium</taxon>
    </lineage>
</organism>
<gene>
    <name evidence="1" type="ORF">L195_g042444</name>
</gene>
<comment type="caution">
    <text evidence="1">The sequence shown here is derived from an EMBL/GenBank/DDBJ whole genome shotgun (WGS) entry which is preliminary data.</text>
</comment>